<dbReference type="AlphaFoldDB" id="A0A061S090"/>
<gene>
    <name evidence="2" type="ORF">TSPGSL018_20147</name>
</gene>
<dbReference type="EMBL" id="GBEZ01009128">
    <property type="protein sequence ID" value="JAC76444.1"/>
    <property type="molecule type" value="Transcribed_RNA"/>
</dbReference>
<accession>A0A061S090</accession>
<organism evidence="2">
    <name type="scientific">Tetraselmis sp. GSL018</name>
    <dbReference type="NCBI Taxonomy" id="582737"/>
    <lineage>
        <taxon>Eukaryota</taxon>
        <taxon>Viridiplantae</taxon>
        <taxon>Chlorophyta</taxon>
        <taxon>core chlorophytes</taxon>
        <taxon>Chlorodendrophyceae</taxon>
        <taxon>Chlorodendrales</taxon>
        <taxon>Chlorodendraceae</taxon>
        <taxon>Tetraselmis</taxon>
    </lineage>
</organism>
<name>A0A061S090_9CHLO</name>
<feature type="non-terminal residue" evidence="2">
    <location>
        <position position="1"/>
    </location>
</feature>
<reference evidence="2" key="1">
    <citation type="submission" date="2014-05" db="EMBL/GenBank/DDBJ databases">
        <title>The transcriptome of the halophilic microalga Tetraselmis sp. GSL018 isolated from the Great Salt Lake, Utah.</title>
        <authorList>
            <person name="Jinkerson R.E."/>
            <person name="D'Adamo S."/>
            <person name="Posewitz M.C."/>
        </authorList>
    </citation>
    <scope>NUCLEOTIDE SEQUENCE</scope>
    <source>
        <strain evidence="2">GSL018</strain>
    </source>
</reference>
<feature type="region of interest" description="Disordered" evidence="1">
    <location>
        <begin position="38"/>
        <end position="58"/>
    </location>
</feature>
<feature type="compositionally biased region" description="Polar residues" evidence="1">
    <location>
        <begin position="41"/>
        <end position="56"/>
    </location>
</feature>
<protein>
    <submittedName>
        <fullName evidence="2">Uncharacterized protein</fullName>
    </submittedName>
</protein>
<proteinExistence type="predicted"/>
<evidence type="ECO:0000256" key="1">
    <source>
        <dbReference type="SAM" id="MobiDB-lite"/>
    </source>
</evidence>
<evidence type="ECO:0000313" key="2">
    <source>
        <dbReference type="EMBL" id="JAC76444.1"/>
    </source>
</evidence>
<sequence>CWLLGQIRITLRNNGKQNLRLKSQGLAPTMCTRNWFPPGPNHTQMVSSQEVETGSPQEECCVSGNYSFGTPD</sequence>
<feature type="non-terminal residue" evidence="2">
    <location>
        <position position="72"/>
    </location>
</feature>